<dbReference type="PANTHER" id="PTHR30521:SF4">
    <property type="entry name" value="DEFERROCHELATASE"/>
    <property type="match status" value="1"/>
</dbReference>
<dbReference type="GO" id="GO:0020037">
    <property type="term" value="F:heme binding"/>
    <property type="evidence" value="ECO:0007669"/>
    <property type="project" value="InterPro"/>
</dbReference>
<evidence type="ECO:0000256" key="4">
    <source>
        <dbReference type="ARBA" id="ARBA00022723"/>
    </source>
</evidence>
<dbReference type="Pfam" id="PF04261">
    <property type="entry name" value="Dyp_perox_N"/>
    <property type="match status" value="1"/>
</dbReference>
<evidence type="ECO:0000256" key="10">
    <source>
        <dbReference type="RuleBase" id="RU365017"/>
    </source>
</evidence>
<sequence>MPSEILSAKPEGIGKGGGFRFLRSAVSDTEFKQRIKNMSTNNPTQPARRTLFKTALAAGAIGAIGGYLGGKKQGKTAERTAESQHSPQAYPCYGEHQAGIVTPQQAFSIMCAFDVTAQSAKQLENLFRTLTARIEFLTQGGEYQDGDDKLPPAGSGILGKAFNPDGVTVTVGVGSSLFDGRFGLKDKKPVHLQEMRDFSNDKLQKSWCDGDLSLQICAFTPETCQAALRDIIKHTAQTAVIRWSIDGWQPKSEPGAMAARNLLGFRDGTGNPKVSDPKIADEVLWTGVAANSLDEPEWAKNGSYQAVRLIRHFVEFWDRTPLQEQTDIFGRRKYSGAPMDGKKEADQPDFAKDPEGNTTPKDSHMRLANPRDPEFLKKHRLFRRAYSYSRGLASSGQLDVGLVFVCYQANLADGFIFVQNLLNGEPLEEYISPFGGGYFFVLPGVGKGGFLGQGLLGV</sequence>
<dbReference type="InterPro" id="IPR048327">
    <property type="entry name" value="Dyp_perox_N"/>
</dbReference>
<evidence type="ECO:0000256" key="7">
    <source>
        <dbReference type="ARBA" id="ARBA00023004"/>
    </source>
</evidence>
<evidence type="ECO:0000313" key="14">
    <source>
        <dbReference type="EMBL" id="EEZ74883.1"/>
    </source>
</evidence>
<dbReference type="AlphaFoldDB" id="D0WC33"/>
<dbReference type="SUPFAM" id="SSF54909">
    <property type="entry name" value="Dimeric alpha+beta barrel"/>
    <property type="match status" value="1"/>
</dbReference>
<organism evidence="14 15">
    <name type="scientific">Neisseria lactamica ATCC 23970</name>
    <dbReference type="NCBI Taxonomy" id="546265"/>
    <lineage>
        <taxon>Bacteria</taxon>
        <taxon>Pseudomonadati</taxon>
        <taxon>Pseudomonadota</taxon>
        <taxon>Betaproteobacteria</taxon>
        <taxon>Neisseriales</taxon>
        <taxon>Neisseriaceae</taxon>
        <taxon>Neisseria</taxon>
    </lineage>
</organism>
<feature type="compositionally biased region" description="Basic and acidic residues" evidence="11">
    <location>
        <begin position="340"/>
        <end position="369"/>
    </location>
</feature>
<feature type="domain" description="Dyp-type peroxidase C-terminal" evidence="13">
    <location>
        <begin position="259"/>
        <end position="445"/>
    </location>
</feature>
<comment type="similarity">
    <text evidence="10">Belongs to the DyP-type peroxidase family.</text>
</comment>
<reference evidence="14 15" key="1">
    <citation type="submission" date="2009-10" db="EMBL/GenBank/DDBJ databases">
        <authorList>
            <person name="Weinstock G."/>
            <person name="Sodergren E."/>
            <person name="Clifton S."/>
            <person name="Fulton L."/>
            <person name="Fulton B."/>
            <person name="Courtney L."/>
            <person name="Fronick C."/>
            <person name="Harrison M."/>
            <person name="Strong C."/>
            <person name="Farmer C."/>
            <person name="Delahaunty K."/>
            <person name="Markovic C."/>
            <person name="Hall O."/>
            <person name="Minx P."/>
            <person name="Tomlinson C."/>
            <person name="Mitreva M."/>
            <person name="Nelson J."/>
            <person name="Hou S."/>
            <person name="Wollam A."/>
            <person name="Pepin K.H."/>
            <person name="Johnson M."/>
            <person name="Bhonagiri V."/>
            <person name="Nash W.E."/>
            <person name="Warren W."/>
            <person name="Chinwalla A."/>
            <person name="Mardis E.R."/>
            <person name="Wilson R.K."/>
        </authorList>
    </citation>
    <scope>NUCLEOTIDE SEQUENCE [LARGE SCALE GENOMIC DNA]</scope>
    <source>
        <strain evidence="14 15">ATCC 23970</strain>
    </source>
</reference>
<evidence type="ECO:0000256" key="3">
    <source>
        <dbReference type="ARBA" id="ARBA00022617"/>
    </source>
</evidence>
<dbReference type="GO" id="GO:0004601">
    <property type="term" value="F:peroxidase activity"/>
    <property type="evidence" value="ECO:0007669"/>
    <property type="project" value="UniProtKB-KW"/>
</dbReference>
<evidence type="ECO:0000313" key="15">
    <source>
        <dbReference type="Proteomes" id="UP000003843"/>
    </source>
</evidence>
<accession>D0WC33</accession>
<feature type="binding site" evidence="8">
    <location>
        <position position="364"/>
    </location>
    <ligand>
        <name>heme b</name>
        <dbReference type="ChEBI" id="CHEBI:60344"/>
    </ligand>
</feature>
<dbReference type="PROSITE" id="PS51404">
    <property type="entry name" value="DYP_PEROXIDASE"/>
    <property type="match status" value="1"/>
</dbReference>
<evidence type="ECO:0000256" key="9">
    <source>
        <dbReference type="PIRSR" id="PIRSR606313-2"/>
    </source>
</evidence>
<dbReference type="PANTHER" id="PTHR30521">
    <property type="entry name" value="DEFERROCHELATASE/PEROXIDASE"/>
    <property type="match status" value="1"/>
</dbReference>
<evidence type="ECO:0000256" key="8">
    <source>
        <dbReference type="PIRSR" id="PIRSR606313-1"/>
    </source>
</evidence>
<evidence type="ECO:0000259" key="12">
    <source>
        <dbReference type="Pfam" id="PF04261"/>
    </source>
</evidence>
<evidence type="ECO:0000256" key="1">
    <source>
        <dbReference type="ARBA" id="ARBA00004196"/>
    </source>
</evidence>
<name>D0WC33_NEILA</name>
<dbReference type="GO" id="GO:0005829">
    <property type="term" value="C:cytosol"/>
    <property type="evidence" value="ECO:0007669"/>
    <property type="project" value="TreeGrafter"/>
</dbReference>
<dbReference type="NCBIfam" id="TIGR01413">
    <property type="entry name" value="Dyp_perox_fam"/>
    <property type="match status" value="1"/>
</dbReference>
<evidence type="ECO:0000256" key="11">
    <source>
        <dbReference type="SAM" id="MobiDB-lite"/>
    </source>
</evidence>
<evidence type="ECO:0000259" key="13">
    <source>
        <dbReference type="Pfam" id="PF20628"/>
    </source>
</evidence>
<feature type="binding site" evidence="9">
    <location>
        <position position="331"/>
    </location>
    <ligand>
        <name>protoporphyrin IX</name>
        <dbReference type="ChEBI" id="CHEBI:57306"/>
    </ligand>
</feature>
<proteinExistence type="inferred from homology"/>
<comment type="caution">
    <text evidence="14">The sequence shown here is derived from an EMBL/GenBank/DDBJ whole genome shotgun (WGS) entry which is preliminary data.</text>
</comment>
<keyword evidence="3 8" id="KW-0349">Heme</keyword>
<keyword evidence="5" id="KW-0732">Signal</keyword>
<comment type="function">
    <text evidence="10">Involved in the recovery of exogenous heme iron. Extracts iron from heme while preserving the protoporphyrin ring intact.</text>
</comment>
<feature type="binding site" evidence="8">
    <location>
        <position position="383"/>
    </location>
    <ligand>
        <name>heme b</name>
        <dbReference type="ChEBI" id="CHEBI:60344"/>
    </ligand>
</feature>
<dbReference type="InterPro" id="IPR006313">
    <property type="entry name" value="EfeB/EfeN"/>
</dbReference>
<keyword evidence="7 8" id="KW-0408">Iron</keyword>
<comment type="cofactor">
    <cofactor evidence="8 10">
        <name>heme b</name>
        <dbReference type="ChEBI" id="CHEBI:60344"/>
    </cofactor>
    <text evidence="8 10">Binds 1 heme b (iron(II)-protoporphyrin IX) group non-covalently per subunit.</text>
</comment>
<dbReference type="InterPro" id="IPR006314">
    <property type="entry name" value="Dyp_peroxidase"/>
</dbReference>
<dbReference type="InterPro" id="IPR011008">
    <property type="entry name" value="Dimeric_a/b-barrel"/>
</dbReference>
<dbReference type="Proteomes" id="UP000003843">
    <property type="component" value="Unassembled WGS sequence"/>
</dbReference>
<dbReference type="EMBL" id="ACEQ02000028">
    <property type="protein sequence ID" value="EEZ74883.1"/>
    <property type="molecule type" value="Genomic_DNA"/>
</dbReference>
<dbReference type="InterPro" id="IPR048328">
    <property type="entry name" value="Dyp_perox_C"/>
</dbReference>
<feature type="binding site" evidence="8">
    <location>
        <begin position="369"/>
        <end position="371"/>
    </location>
    <ligand>
        <name>heme b</name>
        <dbReference type="ChEBI" id="CHEBI:60344"/>
    </ligand>
</feature>
<dbReference type="GO" id="GO:0030313">
    <property type="term" value="C:cell envelope"/>
    <property type="evidence" value="ECO:0007669"/>
    <property type="project" value="UniProtKB-SubCell"/>
</dbReference>
<feature type="domain" description="Dyp-type peroxidase N-terminal" evidence="12">
    <location>
        <begin position="97"/>
        <end position="249"/>
    </location>
</feature>
<feature type="region of interest" description="Disordered" evidence="11">
    <location>
        <begin position="329"/>
        <end position="369"/>
    </location>
</feature>
<protein>
    <recommendedName>
        <fullName evidence="10">Deferrochelatase</fullName>
        <ecNumber evidence="10">1.11.1.-</ecNumber>
    </recommendedName>
    <alternativeName>
        <fullName evidence="10">Peroxidase EfeB</fullName>
    </alternativeName>
</protein>
<dbReference type="Pfam" id="PF20628">
    <property type="entry name" value="Dyp_perox_C"/>
    <property type="match status" value="1"/>
</dbReference>
<dbReference type="EC" id="1.11.1.-" evidence="10"/>
<dbReference type="NCBIfam" id="TIGR01412">
    <property type="entry name" value="tat_substr_1"/>
    <property type="match status" value="1"/>
</dbReference>
<evidence type="ECO:0000256" key="6">
    <source>
        <dbReference type="ARBA" id="ARBA00023002"/>
    </source>
</evidence>
<keyword evidence="2 10" id="KW-0575">Peroxidase</keyword>
<keyword evidence="6 10" id="KW-0560">Oxidoreductase</keyword>
<dbReference type="GO" id="GO:0033212">
    <property type="term" value="P:iron import into cell"/>
    <property type="evidence" value="ECO:0007669"/>
    <property type="project" value="InterPro"/>
</dbReference>
<dbReference type="GO" id="GO:0046872">
    <property type="term" value="F:metal ion binding"/>
    <property type="evidence" value="ECO:0007669"/>
    <property type="project" value="UniProtKB-KW"/>
</dbReference>
<keyword evidence="4 8" id="KW-0479">Metal-binding</keyword>
<gene>
    <name evidence="14" type="ORF">NEILACOT_05112</name>
</gene>
<evidence type="ECO:0000256" key="5">
    <source>
        <dbReference type="ARBA" id="ARBA00022729"/>
    </source>
</evidence>
<comment type="subcellular location">
    <subcellularLocation>
        <location evidence="1">Cell envelope</location>
    </subcellularLocation>
</comment>
<evidence type="ECO:0000256" key="2">
    <source>
        <dbReference type="ARBA" id="ARBA00022559"/>
    </source>
</evidence>